<dbReference type="Pfam" id="PF07853">
    <property type="entry name" value="DUF1648"/>
    <property type="match status" value="1"/>
</dbReference>
<sequence>MLHNNRPKIKVPLEPIDTIIEATTAALLLALWLYVIVTYMSLPETIPTHFNYKGEVDGTGTKNIIWFLLGITTVIAIGMHVLTKFPHIHNYMVNITEENAEHNYRLSSRMLRYVNFLTLLLLAYVCYAMMQKALGNNAFTGEIMTYIMIVYAVIMPIVLIVFMLKNQKAPK</sequence>
<dbReference type="OrthoDB" id="9808690at2"/>
<feature type="transmembrane region" description="Helical" evidence="1">
    <location>
        <begin position="64"/>
        <end position="82"/>
    </location>
</feature>
<name>A0A2T6BSN4_9FLAO</name>
<keyword evidence="4" id="KW-1185">Reference proteome</keyword>
<dbReference type="EMBL" id="QBKT01000011">
    <property type="protein sequence ID" value="PTX59036.1"/>
    <property type="molecule type" value="Genomic_DNA"/>
</dbReference>
<feature type="domain" description="DUF1648" evidence="2">
    <location>
        <begin position="27"/>
        <end position="72"/>
    </location>
</feature>
<gene>
    <name evidence="3" type="ORF">C8N46_111105</name>
</gene>
<proteinExistence type="predicted"/>
<evidence type="ECO:0000256" key="1">
    <source>
        <dbReference type="SAM" id="Phobius"/>
    </source>
</evidence>
<comment type="caution">
    <text evidence="3">The sequence shown here is derived from an EMBL/GenBank/DDBJ whole genome shotgun (WGS) entry which is preliminary data.</text>
</comment>
<organism evidence="3 4">
    <name type="scientific">Kordia periserrulae</name>
    <dbReference type="NCBI Taxonomy" id="701523"/>
    <lineage>
        <taxon>Bacteria</taxon>
        <taxon>Pseudomonadati</taxon>
        <taxon>Bacteroidota</taxon>
        <taxon>Flavobacteriia</taxon>
        <taxon>Flavobacteriales</taxon>
        <taxon>Flavobacteriaceae</taxon>
        <taxon>Kordia</taxon>
    </lineage>
</organism>
<evidence type="ECO:0000259" key="2">
    <source>
        <dbReference type="Pfam" id="PF07853"/>
    </source>
</evidence>
<keyword evidence="1" id="KW-0472">Membrane</keyword>
<evidence type="ECO:0000313" key="4">
    <source>
        <dbReference type="Proteomes" id="UP000244090"/>
    </source>
</evidence>
<dbReference type="AlphaFoldDB" id="A0A2T6BSN4"/>
<protein>
    <submittedName>
        <fullName evidence="3">Uncharacterized protein DUF1648</fullName>
    </submittedName>
</protein>
<feature type="transmembrane region" description="Helical" evidence="1">
    <location>
        <begin position="20"/>
        <end position="42"/>
    </location>
</feature>
<dbReference type="RefSeq" id="WP_108116555.1">
    <property type="nucleotide sequence ID" value="NZ_QBKT01000011.1"/>
</dbReference>
<evidence type="ECO:0000313" key="3">
    <source>
        <dbReference type="EMBL" id="PTX59036.1"/>
    </source>
</evidence>
<dbReference type="Proteomes" id="UP000244090">
    <property type="component" value="Unassembled WGS sequence"/>
</dbReference>
<keyword evidence="1" id="KW-0812">Transmembrane</keyword>
<reference evidence="3 4" key="1">
    <citation type="submission" date="2018-04" db="EMBL/GenBank/DDBJ databases">
        <title>Genomic Encyclopedia of Archaeal and Bacterial Type Strains, Phase II (KMG-II): from individual species to whole genera.</title>
        <authorList>
            <person name="Goeker M."/>
        </authorList>
    </citation>
    <scope>NUCLEOTIDE SEQUENCE [LARGE SCALE GENOMIC DNA]</scope>
    <source>
        <strain evidence="3 4">DSM 25731</strain>
    </source>
</reference>
<keyword evidence="1" id="KW-1133">Transmembrane helix</keyword>
<dbReference type="InterPro" id="IPR012867">
    <property type="entry name" value="DUF1648"/>
</dbReference>
<accession>A0A2T6BSN4</accession>
<feature type="transmembrane region" description="Helical" evidence="1">
    <location>
        <begin position="143"/>
        <end position="164"/>
    </location>
</feature>
<feature type="transmembrane region" description="Helical" evidence="1">
    <location>
        <begin position="113"/>
        <end position="131"/>
    </location>
</feature>